<dbReference type="GO" id="GO:0016491">
    <property type="term" value="F:oxidoreductase activity"/>
    <property type="evidence" value="ECO:0007669"/>
    <property type="project" value="UniProtKB-KW"/>
</dbReference>
<protein>
    <submittedName>
        <fullName evidence="3">SDR family oxidoreductase</fullName>
    </submittedName>
</protein>
<evidence type="ECO:0000313" key="4">
    <source>
        <dbReference type="Proteomes" id="UP000321039"/>
    </source>
</evidence>
<dbReference type="InterPro" id="IPR020904">
    <property type="entry name" value="Sc_DH/Rdtase_CS"/>
</dbReference>
<dbReference type="PANTHER" id="PTHR24321:SF15">
    <property type="entry name" value="OXIDOREDUCTASE UCPA"/>
    <property type="match status" value="1"/>
</dbReference>
<dbReference type="EMBL" id="VRZA01000001">
    <property type="protein sequence ID" value="TXS96104.1"/>
    <property type="molecule type" value="Genomic_DNA"/>
</dbReference>
<dbReference type="PANTHER" id="PTHR24321">
    <property type="entry name" value="DEHYDROGENASES, SHORT CHAIN"/>
    <property type="match status" value="1"/>
</dbReference>
<dbReference type="Gene3D" id="3.40.50.720">
    <property type="entry name" value="NAD(P)-binding Rossmann-like Domain"/>
    <property type="match status" value="1"/>
</dbReference>
<accession>A0A5C9A7U5</accession>
<organism evidence="3 4">
    <name type="scientific">Parahaliea maris</name>
    <dbReference type="NCBI Taxonomy" id="2716870"/>
    <lineage>
        <taxon>Bacteria</taxon>
        <taxon>Pseudomonadati</taxon>
        <taxon>Pseudomonadota</taxon>
        <taxon>Gammaproteobacteria</taxon>
        <taxon>Cellvibrionales</taxon>
        <taxon>Halieaceae</taxon>
        <taxon>Parahaliea</taxon>
    </lineage>
</organism>
<gene>
    <name evidence="3" type="ORF">FV139_00965</name>
</gene>
<dbReference type="FunFam" id="3.40.50.720:FF:000084">
    <property type="entry name" value="Short-chain dehydrogenase reductase"/>
    <property type="match status" value="1"/>
</dbReference>
<comment type="caution">
    <text evidence="3">The sequence shown here is derived from an EMBL/GenBank/DDBJ whole genome shotgun (WGS) entry which is preliminary data.</text>
</comment>
<dbReference type="InterPro" id="IPR002347">
    <property type="entry name" value="SDR_fam"/>
</dbReference>
<dbReference type="AlphaFoldDB" id="A0A5C9A7U5"/>
<comment type="similarity">
    <text evidence="1">Belongs to the short-chain dehydrogenases/reductases (SDR) family.</text>
</comment>
<keyword evidence="4" id="KW-1185">Reference proteome</keyword>
<dbReference type="InterPro" id="IPR036291">
    <property type="entry name" value="NAD(P)-bd_dom_sf"/>
</dbReference>
<proteinExistence type="inferred from homology"/>
<evidence type="ECO:0000256" key="1">
    <source>
        <dbReference type="ARBA" id="ARBA00006484"/>
    </source>
</evidence>
<dbReference type="SUPFAM" id="SSF51735">
    <property type="entry name" value="NAD(P)-binding Rossmann-fold domains"/>
    <property type="match status" value="1"/>
</dbReference>
<dbReference type="Proteomes" id="UP000321039">
    <property type="component" value="Unassembled WGS sequence"/>
</dbReference>
<dbReference type="Pfam" id="PF13561">
    <property type="entry name" value="adh_short_C2"/>
    <property type="match status" value="1"/>
</dbReference>
<sequence>MDSRFEGKVALVTGAGGFVGGATARMLAGEGARVIYTDLREVPPIPEVEEKGGRFVCHNVAEEAAWVALIEQVSRDYGQLDLVTNIAAICNTVSLPDDTVENWRITHQVNAESVFLSAKHALPLLEQSGGGAIINVSSIAAMRGSPLTPAYAASKAAVMSLTQSIAVHCADAGNSVRCNSVHPGAIDPPMFRQGLDAETRMQLTAEFRETHGRWMCQPEDIARSILFLGSDDACHINGVALPVDNSATASLPY</sequence>
<keyword evidence="2" id="KW-0560">Oxidoreductase</keyword>
<evidence type="ECO:0000313" key="3">
    <source>
        <dbReference type="EMBL" id="TXS96104.1"/>
    </source>
</evidence>
<dbReference type="RefSeq" id="WP_148066374.1">
    <property type="nucleotide sequence ID" value="NZ_VRZA01000001.1"/>
</dbReference>
<dbReference type="PRINTS" id="PR00080">
    <property type="entry name" value="SDRFAMILY"/>
</dbReference>
<dbReference type="PRINTS" id="PR00081">
    <property type="entry name" value="GDHRDH"/>
</dbReference>
<name>A0A5C9A7U5_9GAMM</name>
<evidence type="ECO:0000256" key="2">
    <source>
        <dbReference type="ARBA" id="ARBA00023002"/>
    </source>
</evidence>
<reference evidence="3 4" key="1">
    <citation type="submission" date="2019-08" db="EMBL/GenBank/DDBJ databases">
        <title>Parahaliea maris sp. nov., isolated from the surface seawater.</title>
        <authorList>
            <person name="Liu Y."/>
        </authorList>
    </citation>
    <scope>NUCLEOTIDE SEQUENCE [LARGE SCALE GENOMIC DNA]</scope>
    <source>
        <strain evidence="3 4">HSLHS9</strain>
    </source>
</reference>
<dbReference type="PROSITE" id="PS00061">
    <property type="entry name" value="ADH_SHORT"/>
    <property type="match status" value="1"/>
</dbReference>